<organism evidence="1 2">
    <name type="scientific">Rhizophagus irregularis (strain DAOM 181602 / DAOM 197198 / MUCL 43194)</name>
    <name type="common">Arbuscular mycorrhizal fungus</name>
    <name type="synonym">Glomus intraradices</name>
    <dbReference type="NCBI Taxonomy" id="747089"/>
    <lineage>
        <taxon>Eukaryota</taxon>
        <taxon>Fungi</taxon>
        <taxon>Fungi incertae sedis</taxon>
        <taxon>Mucoromycota</taxon>
        <taxon>Glomeromycotina</taxon>
        <taxon>Glomeromycetes</taxon>
        <taxon>Glomerales</taxon>
        <taxon>Glomeraceae</taxon>
        <taxon>Rhizophagus</taxon>
    </lineage>
</organism>
<reference evidence="1 2" key="2">
    <citation type="journal article" date="2018" name="New Phytol.">
        <title>High intraspecific genome diversity in the model arbuscular mycorrhizal symbiont Rhizophagus irregularis.</title>
        <authorList>
            <person name="Chen E.C.H."/>
            <person name="Morin E."/>
            <person name="Beaudet D."/>
            <person name="Noel J."/>
            <person name="Yildirir G."/>
            <person name="Ndikumana S."/>
            <person name="Charron P."/>
            <person name="St-Onge C."/>
            <person name="Giorgi J."/>
            <person name="Kruger M."/>
            <person name="Marton T."/>
            <person name="Ropars J."/>
            <person name="Grigoriev I.V."/>
            <person name="Hainaut M."/>
            <person name="Henrissat B."/>
            <person name="Roux C."/>
            <person name="Martin F."/>
            <person name="Corradi N."/>
        </authorList>
    </citation>
    <scope>NUCLEOTIDE SEQUENCE [LARGE SCALE GENOMIC DNA]</scope>
    <source>
        <strain evidence="1 2">DAOM 197198</strain>
    </source>
</reference>
<dbReference type="VEuPathDB" id="FungiDB:RhiirFUN_025283"/>
<evidence type="ECO:0000313" key="1">
    <source>
        <dbReference type="EMBL" id="POG63300.1"/>
    </source>
</evidence>
<keyword evidence="2" id="KW-1185">Reference proteome</keyword>
<comment type="caution">
    <text evidence="1">The sequence shown here is derived from an EMBL/GenBank/DDBJ whole genome shotgun (WGS) entry which is preliminary data.</text>
</comment>
<dbReference type="VEuPathDB" id="FungiDB:RhiirFUN_008288"/>
<reference evidence="1 2" key="1">
    <citation type="journal article" date="2013" name="Proc. Natl. Acad. Sci. U.S.A.">
        <title>Genome of an arbuscular mycorrhizal fungus provides insight into the oldest plant symbiosis.</title>
        <authorList>
            <person name="Tisserant E."/>
            <person name="Malbreil M."/>
            <person name="Kuo A."/>
            <person name="Kohler A."/>
            <person name="Symeonidi A."/>
            <person name="Balestrini R."/>
            <person name="Charron P."/>
            <person name="Duensing N."/>
            <person name="Frei Dit Frey N."/>
            <person name="Gianinazzi-Pearson V."/>
            <person name="Gilbert L.B."/>
            <person name="Handa Y."/>
            <person name="Herr J.R."/>
            <person name="Hijri M."/>
            <person name="Koul R."/>
            <person name="Kawaguchi M."/>
            <person name="Krajinski F."/>
            <person name="Lammers P.J."/>
            <person name="Masclaux F.G."/>
            <person name="Murat C."/>
            <person name="Morin E."/>
            <person name="Ndikumana S."/>
            <person name="Pagni M."/>
            <person name="Petitpierre D."/>
            <person name="Requena N."/>
            <person name="Rosikiewicz P."/>
            <person name="Riley R."/>
            <person name="Saito K."/>
            <person name="San Clemente H."/>
            <person name="Shapiro H."/>
            <person name="van Tuinen D."/>
            <person name="Becard G."/>
            <person name="Bonfante P."/>
            <person name="Paszkowski U."/>
            <person name="Shachar-Hill Y.Y."/>
            <person name="Tuskan G.A."/>
            <person name="Young P.W."/>
            <person name="Sanders I.R."/>
            <person name="Henrissat B."/>
            <person name="Rensing S.A."/>
            <person name="Grigoriev I.V."/>
            <person name="Corradi N."/>
            <person name="Roux C."/>
            <person name="Martin F."/>
        </authorList>
    </citation>
    <scope>NUCLEOTIDE SEQUENCE [LARGE SCALE GENOMIC DNA]</scope>
    <source>
        <strain evidence="1 2">DAOM 197198</strain>
    </source>
</reference>
<name>A0A2P4PD42_RHIID</name>
<proteinExistence type="predicted"/>
<protein>
    <submittedName>
        <fullName evidence="1">Uncharacterized protein</fullName>
    </submittedName>
</protein>
<evidence type="ECO:0000313" key="2">
    <source>
        <dbReference type="Proteomes" id="UP000018888"/>
    </source>
</evidence>
<dbReference type="AlphaFoldDB" id="A0A2P4PD42"/>
<accession>A0A2P4PD42</accession>
<sequence>MFGGVDYENYKLRHDENIGNVDIDELRGENITCEICYLIKDTPEVFKKFWKILHKFEYTIRDYNAETIRALLNLLNIDSEERNNYTKGKTRVELRTGQPNSEDWDVNIRFGEFYKWHKEAISDLIECKDSTIRRYKNILYEEAELKEDKSIEKIEAFKQKIKLMLHTMYIKDSKHGWGVTKEIIEKVYDKIRVSCKNVVVLCFKFQVVTAIAIYLCENYNSEEKLPKNDLKLRSQVIQVIQWILCLRKASEEWKNLKFHSNTVIERSILKSIWK</sequence>
<dbReference type="EMBL" id="AUPC02000271">
    <property type="protein sequence ID" value="POG63300.1"/>
    <property type="molecule type" value="Genomic_DNA"/>
</dbReference>
<gene>
    <name evidence="1" type="ORF">GLOIN_2v1784244</name>
</gene>
<dbReference type="Proteomes" id="UP000018888">
    <property type="component" value="Unassembled WGS sequence"/>
</dbReference>